<comment type="caution">
    <text evidence="1">The sequence shown here is derived from an EMBL/GenBank/DDBJ whole genome shotgun (WGS) entry which is preliminary data.</text>
</comment>
<sequence length="86" mass="9663">MNTSEEIGLPYPAAPRESDNIPIVYLPASTTKLQLHAQCIAACEERSVRRLKISFFKSIFRTFELPNREKTFVARASDFASTLSAL</sequence>
<dbReference type="EMBL" id="JAIWYP010000005">
    <property type="protein sequence ID" value="KAH3819622.1"/>
    <property type="molecule type" value="Genomic_DNA"/>
</dbReference>
<reference evidence="1" key="2">
    <citation type="submission" date="2020-11" db="EMBL/GenBank/DDBJ databases">
        <authorList>
            <person name="McCartney M.A."/>
            <person name="Auch B."/>
            <person name="Kono T."/>
            <person name="Mallez S."/>
            <person name="Becker A."/>
            <person name="Gohl D.M."/>
            <person name="Silverstein K.A.T."/>
            <person name="Koren S."/>
            <person name="Bechman K.B."/>
            <person name="Herman A."/>
            <person name="Abrahante J.E."/>
            <person name="Garbe J."/>
        </authorList>
    </citation>
    <scope>NUCLEOTIDE SEQUENCE</scope>
    <source>
        <strain evidence="1">Duluth1</strain>
        <tissue evidence="1">Whole animal</tissue>
    </source>
</reference>
<dbReference type="Proteomes" id="UP000828390">
    <property type="component" value="Unassembled WGS sequence"/>
</dbReference>
<accession>A0A9D4JTH6</accession>
<protein>
    <submittedName>
        <fullName evidence="1">Uncharacterized protein</fullName>
    </submittedName>
</protein>
<organism evidence="1 2">
    <name type="scientific">Dreissena polymorpha</name>
    <name type="common">Zebra mussel</name>
    <name type="synonym">Mytilus polymorpha</name>
    <dbReference type="NCBI Taxonomy" id="45954"/>
    <lineage>
        <taxon>Eukaryota</taxon>
        <taxon>Metazoa</taxon>
        <taxon>Spiralia</taxon>
        <taxon>Lophotrochozoa</taxon>
        <taxon>Mollusca</taxon>
        <taxon>Bivalvia</taxon>
        <taxon>Autobranchia</taxon>
        <taxon>Heteroconchia</taxon>
        <taxon>Euheterodonta</taxon>
        <taxon>Imparidentia</taxon>
        <taxon>Neoheterodontei</taxon>
        <taxon>Myida</taxon>
        <taxon>Dreissenoidea</taxon>
        <taxon>Dreissenidae</taxon>
        <taxon>Dreissena</taxon>
    </lineage>
</organism>
<gene>
    <name evidence="1" type="ORF">DPMN_121361</name>
</gene>
<dbReference type="AlphaFoldDB" id="A0A9D4JTH6"/>
<evidence type="ECO:0000313" key="1">
    <source>
        <dbReference type="EMBL" id="KAH3819622.1"/>
    </source>
</evidence>
<keyword evidence="2" id="KW-1185">Reference proteome</keyword>
<proteinExistence type="predicted"/>
<reference evidence="1" key="1">
    <citation type="journal article" date="2019" name="bioRxiv">
        <title>The Genome of the Zebra Mussel, Dreissena polymorpha: A Resource for Invasive Species Research.</title>
        <authorList>
            <person name="McCartney M.A."/>
            <person name="Auch B."/>
            <person name="Kono T."/>
            <person name="Mallez S."/>
            <person name="Zhang Y."/>
            <person name="Obille A."/>
            <person name="Becker A."/>
            <person name="Abrahante J.E."/>
            <person name="Garbe J."/>
            <person name="Badalamenti J.P."/>
            <person name="Herman A."/>
            <person name="Mangelson H."/>
            <person name="Liachko I."/>
            <person name="Sullivan S."/>
            <person name="Sone E.D."/>
            <person name="Koren S."/>
            <person name="Silverstein K.A.T."/>
            <person name="Beckman K.B."/>
            <person name="Gohl D.M."/>
        </authorList>
    </citation>
    <scope>NUCLEOTIDE SEQUENCE</scope>
    <source>
        <strain evidence="1">Duluth1</strain>
        <tissue evidence="1">Whole animal</tissue>
    </source>
</reference>
<name>A0A9D4JTH6_DREPO</name>
<evidence type="ECO:0000313" key="2">
    <source>
        <dbReference type="Proteomes" id="UP000828390"/>
    </source>
</evidence>